<dbReference type="AlphaFoldDB" id="A0A451D3A6"/>
<feature type="domain" description="Glycosyl transferase family 1" evidence="1">
    <location>
        <begin position="174"/>
        <end position="306"/>
    </location>
</feature>
<dbReference type="InterPro" id="IPR001296">
    <property type="entry name" value="Glyco_trans_1"/>
</dbReference>
<dbReference type="RefSeq" id="WP_157993729.1">
    <property type="nucleotide sequence ID" value="NZ_LR217703.1"/>
</dbReference>
<protein>
    <submittedName>
        <fullName evidence="2">Glycosyl transferase group 1 family protein</fullName>
    </submittedName>
</protein>
<evidence type="ECO:0000313" key="3">
    <source>
        <dbReference type="Proteomes" id="UP000294412"/>
    </source>
</evidence>
<dbReference type="PANTHER" id="PTHR12526">
    <property type="entry name" value="GLYCOSYLTRANSFERASE"/>
    <property type="match status" value="1"/>
</dbReference>
<evidence type="ECO:0000259" key="1">
    <source>
        <dbReference type="Pfam" id="PF00534"/>
    </source>
</evidence>
<keyword evidence="2" id="KW-0808">Transferase</keyword>
<organism evidence="2 3">
    <name type="scientific">Candidatus Erwinia haradaeae</name>
    <dbReference type="NCBI Taxonomy" id="1922217"/>
    <lineage>
        <taxon>Bacteria</taxon>
        <taxon>Pseudomonadati</taxon>
        <taxon>Pseudomonadota</taxon>
        <taxon>Gammaproteobacteria</taxon>
        <taxon>Enterobacterales</taxon>
        <taxon>Erwiniaceae</taxon>
        <taxon>Erwinia</taxon>
    </lineage>
</organism>
<evidence type="ECO:0000313" key="2">
    <source>
        <dbReference type="EMBL" id="VFP80159.1"/>
    </source>
</evidence>
<dbReference type="SUPFAM" id="SSF53756">
    <property type="entry name" value="UDP-Glycosyltransferase/glycogen phosphorylase"/>
    <property type="match status" value="1"/>
</dbReference>
<dbReference type="GO" id="GO:1901135">
    <property type="term" value="P:carbohydrate derivative metabolic process"/>
    <property type="evidence" value="ECO:0007669"/>
    <property type="project" value="UniProtKB-ARBA"/>
</dbReference>
<dbReference type="GO" id="GO:0016757">
    <property type="term" value="F:glycosyltransferase activity"/>
    <property type="evidence" value="ECO:0007669"/>
    <property type="project" value="InterPro"/>
</dbReference>
<gene>
    <name evidence="2" type="ORF">ERCICUMA2628_567</name>
</gene>
<dbReference type="OrthoDB" id="9795746at2"/>
<proteinExistence type="predicted"/>
<dbReference type="CDD" id="cd03801">
    <property type="entry name" value="GT4_PimA-like"/>
    <property type="match status" value="1"/>
</dbReference>
<accession>A0A451D3A6</accession>
<dbReference type="Pfam" id="PF00534">
    <property type="entry name" value="Glycos_transf_1"/>
    <property type="match status" value="1"/>
</dbReference>
<reference evidence="2 3" key="1">
    <citation type="submission" date="2019-02" db="EMBL/GenBank/DDBJ databases">
        <authorList>
            <person name="Manzano-Marin A."/>
            <person name="Manzano-Marin A."/>
        </authorList>
    </citation>
    <scope>NUCLEOTIDE SEQUENCE [LARGE SCALE GENOMIC DNA]</scope>
    <source>
        <strain evidence="2 3">ErCicuneomaculata</strain>
    </source>
</reference>
<dbReference type="Proteomes" id="UP000294412">
    <property type="component" value="Chromosome"/>
</dbReference>
<name>A0A451D3A6_9GAMM</name>
<sequence length="395" mass="45688">MKQLHVISLKKMGGLERLFIQHINTPSDDTHIIMCVNNKIGAEVKSQILKGQILFANRLFKFLPIRCPKILRKYWLSWKIWKISAESIIVWNLIIEIPSKPKKPILLYYDHGSSWRFALNNKTMRFFSMLDGVIAASFASKRMMELRFNLPCQHLVVLNCIKTPLGIKNITKSLHTPIQLGTASRLVDTKGITVSLLTVHELMIRGHYITIEIAGKGEYKKSLQMLTHKLKLNNRVIFSGFQEEMSNFFNRIHIYMSTPITEPFGLSCMEALYYGIPVIFPIIDGQPEVIKNNLCGIGLHPKVSIKDHKNLTGMNIHFPHKIYDPINDLLILPKFLSHIECANAVERLIVKNIYNKFSYYAHTHSMSQFNYKIFQENFKNTLLYFKNKKNIPNSI</sequence>
<dbReference type="Gene3D" id="3.40.50.2000">
    <property type="entry name" value="Glycogen Phosphorylase B"/>
    <property type="match status" value="2"/>
</dbReference>
<dbReference type="EMBL" id="LR217703">
    <property type="protein sequence ID" value="VFP80159.1"/>
    <property type="molecule type" value="Genomic_DNA"/>
</dbReference>